<dbReference type="InterPro" id="IPR023214">
    <property type="entry name" value="HAD_sf"/>
</dbReference>
<comment type="caution">
    <text evidence="4">The sequence shown here is derived from an EMBL/GenBank/DDBJ whole genome shotgun (WGS) entry which is preliminary data.</text>
</comment>
<dbReference type="SFLD" id="SFLDG01142">
    <property type="entry name" value="C2.B.2:_Mannosyl-3-phosphoglyc"/>
    <property type="match status" value="1"/>
</dbReference>
<protein>
    <submittedName>
        <fullName evidence="4">HAD-IIB family hydrolase</fullName>
    </submittedName>
</protein>
<dbReference type="InterPro" id="IPR036412">
    <property type="entry name" value="HAD-like_sf"/>
</dbReference>
<proteinExistence type="predicted"/>
<dbReference type="NCBIfam" id="TIGR01486">
    <property type="entry name" value="HAD-SF-IIB-MPGP"/>
    <property type="match status" value="1"/>
</dbReference>
<evidence type="ECO:0000256" key="3">
    <source>
        <dbReference type="ARBA" id="ARBA00022842"/>
    </source>
</evidence>
<accession>A0ABW8NG23</accession>
<dbReference type="Gene3D" id="3.40.50.1000">
    <property type="entry name" value="HAD superfamily/HAD-like"/>
    <property type="match status" value="1"/>
</dbReference>
<gene>
    <name evidence="4" type="ORF">WG929_05745</name>
</gene>
<dbReference type="SFLD" id="SFLDS00003">
    <property type="entry name" value="Haloacid_Dehalogenase"/>
    <property type="match status" value="1"/>
</dbReference>
<sequence length="276" mass="30976">MSTHASKFDIPTLPLVVMTDLDGTLLDHHSYSAKAAKPALKQLRERHIPVLFNTSKTCDEVTGLRHELDNRYPFVCENGSVIHIPKPDESGLNSEVLGVSYVDILKTLHQLHKEGFRFRGFNDMPAAEVAAMTGLTQDNAWLAKKRAASEPLLWHDSDEALDRFRQRLAEYHLTLTKGGRFYHVMGTTNKASGLEFFRQYYQHQWQTTPLLVALGDGENDRAMLEAADYPIVIPGENQTLTLQHPDARTATHKGPAGWNTEILTLLEQLSKEPGHG</sequence>
<dbReference type="InterPro" id="IPR006381">
    <property type="entry name" value="HAD-SF-IIB-MPGP"/>
</dbReference>
<evidence type="ECO:0000313" key="5">
    <source>
        <dbReference type="Proteomes" id="UP001620597"/>
    </source>
</evidence>
<dbReference type="SUPFAM" id="SSF56784">
    <property type="entry name" value="HAD-like"/>
    <property type="match status" value="1"/>
</dbReference>
<dbReference type="PANTHER" id="PTHR10000:SF8">
    <property type="entry name" value="HAD SUPERFAMILY HYDROLASE-LIKE, TYPE 3"/>
    <property type="match status" value="1"/>
</dbReference>
<reference evidence="4 5" key="1">
    <citation type="submission" date="2024-03" db="EMBL/GenBank/DDBJ databases">
        <title>High-quality draft genome sequence of Oceanobacter sp. wDCs-4.</title>
        <authorList>
            <person name="Dong C."/>
        </authorList>
    </citation>
    <scope>NUCLEOTIDE SEQUENCE [LARGE SCALE GENOMIC DNA]</scope>
    <source>
        <strain evidence="5">wDCs-4</strain>
    </source>
</reference>
<keyword evidence="1" id="KW-0479">Metal-binding</keyword>
<evidence type="ECO:0000256" key="2">
    <source>
        <dbReference type="ARBA" id="ARBA00022801"/>
    </source>
</evidence>
<dbReference type="NCBIfam" id="TIGR01484">
    <property type="entry name" value="HAD-SF-IIB"/>
    <property type="match status" value="1"/>
</dbReference>
<dbReference type="InterPro" id="IPR006379">
    <property type="entry name" value="HAD-SF_hydro_IIB"/>
</dbReference>
<name>A0ABW8NG23_9GAMM</name>
<dbReference type="EMBL" id="JBBKTX010000005">
    <property type="protein sequence ID" value="MFK4751910.1"/>
    <property type="molecule type" value="Genomic_DNA"/>
</dbReference>
<keyword evidence="2 4" id="KW-0378">Hydrolase</keyword>
<keyword evidence="5" id="KW-1185">Reference proteome</keyword>
<organism evidence="4 5">
    <name type="scientific">Oceanobacter antarcticus</name>
    <dbReference type="NCBI Taxonomy" id="3133425"/>
    <lineage>
        <taxon>Bacteria</taxon>
        <taxon>Pseudomonadati</taxon>
        <taxon>Pseudomonadota</taxon>
        <taxon>Gammaproteobacteria</taxon>
        <taxon>Oceanospirillales</taxon>
        <taxon>Oceanospirillaceae</taxon>
        <taxon>Oceanobacter</taxon>
    </lineage>
</organism>
<evidence type="ECO:0000313" key="4">
    <source>
        <dbReference type="EMBL" id="MFK4751910.1"/>
    </source>
</evidence>
<dbReference type="PANTHER" id="PTHR10000">
    <property type="entry name" value="PHOSPHOSERINE PHOSPHATASE"/>
    <property type="match status" value="1"/>
</dbReference>
<dbReference type="Gene3D" id="3.30.980.20">
    <property type="entry name" value="Putative mannosyl-3-phosphoglycerate phosphatase, domain 2"/>
    <property type="match status" value="1"/>
</dbReference>
<dbReference type="GO" id="GO:0016787">
    <property type="term" value="F:hydrolase activity"/>
    <property type="evidence" value="ECO:0007669"/>
    <property type="project" value="UniProtKB-KW"/>
</dbReference>
<evidence type="ECO:0000256" key="1">
    <source>
        <dbReference type="ARBA" id="ARBA00022723"/>
    </source>
</evidence>
<dbReference type="RefSeq" id="WP_416205267.1">
    <property type="nucleotide sequence ID" value="NZ_JBBKTX010000005.1"/>
</dbReference>
<dbReference type="Pfam" id="PF08282">
    <property type="entry name" value="Hydrolase_3"/>
    <property type="match status" value="1"/>
</dbReference>
<keyword evidence="3" id="KW-0460">Magnesium</keyword>
<dbReference type="Proteomes" id="UP001620597">
    <property type="component" value="Unassembled WGS sequence"/>
</dbReference>
<dbReference type="SFLD" id="SFLDG01140">
    <property type="entry name" value="C2.B:_Phosphomannomutase_and_P"/>
    <property type="match status" value="1"/>
</dbReference>